<evidence type="ECO:0000313" key="3">
    <source>
        <dbReference type="Proteomes" id="UP000481583"/>
    </source>
</evidence>
<feature type="coiled-coil region" evidence="1">
    <location>
        <begin position="2"/>
        <end position="29"/>
    </location>
</feature>
<dbReference type="EMBL" id="JAAKZV010000003">
    <property type="protein sequence ID" value="NGN62649.1"/>
    <property type="molecule type" value="Genomic_DNA"/>
</dbReference>
<keyword evidence="1" id="KW-0175">Coiled coil</keyword>
<protein>
    <submittedName>
        <fullName evidence="2">Uncharacterized protein</fullName>
    </submittedName>
</protein>
<evidence type="ECO:0000313" key="2">
    <source>
        <dbReference type="EMBL" id="NGN62649.1"/>
    </source>
</evidence>
<reference evidence="2 3" key="1">
    <citation type="submission" date="2020-02" db="EMBL/GenBank/DDBJ databases">
        <title>Whole-genome analyses of novel actinobacteria.</title>
        <authorList>
            <person name="Sahin N."/>
        </authorList>
    </citation>
    <scope>NUCLEOTIDE SEQUENCE [LARGE SCALE GENOMIC DNA]</scope>
    <source>
        <strain evidence="2 3">A7024</strain>
    </source>
</reference>
<sequence length="85" mass="9216">MMKASEQAREEIRRRIADELEAADAAEAHAARATLRAAVLKADPTADPTTVEAATEEAQRATLIAAMRTRDLHRAIEAAVHDLGR</sequence>
<proteinExistence type="predicted"/>
<keyword evidence="3" id="KW-1185">Reference proteome</keyword>
<accession>A0A6G4TRK9</accession>
<evidence type="ECO:0000256" key="1">
    <source>
        <dbReference type="SAM" id="Coils"/>
    </source>
</evidence>
<dbReference type="AlphaFoldDB" id="A0A6G4TRK9"/>
<dbReference type="RefSeq" id="WP_165230390.1">
    <property type="nucleotide sequence ID" value="NZ_JAAKZV010000003.1"/>
</dbReference>
<dbReference type="Proteomes" id="UP000481583">
    <property type="component" value="Unassembled WGS sequence"/>
</dbReference>
<name>A0A6G4TRK9_9ACTN</name>
<organism evidence="2 3">
    <name type="scientific">Streptomyces coryli</name>
    <dbReference type="NCBI Taxonomy" id="1128680"/>
    <lineage>
        <taxon>Bacteria</taxon>
        <taxon>Bacillati</taxon>
        <taxon>Actinomycetota</taxon>
        <taxon>Actinomycetes</taxon>
        <taxon>Kitasatosporales</taxon>
        <taxon>Streptomycetaceae</taxon>
        <taxon>Streptomyces</taxon>
    </lineage>
</organism>
<gene>
    <name evidence="2" type="ORF">G5C51_01850</name>
</gene>
<comment type="caution">
    <text evidence="2">The sequence shown here is derived from an EMBL/GenBank/DDBJ whole genome shotgun (WGS) entry which is preliminary data.</text>
</comment>